<dbReference type="EMBL" id="CP034338">
    <property type="protein sequence ID" value="AZL67225.1"/>
    <property type="molecule type" value="Genomic_DNA"/>
</dbReference>
<organism evidence="1 2">
    <name type="scientific">Pseudomonas entomophila</name>
    <dbReference type="NCBI Taxonomy" id="312306"/>
    <lineage>
        <taxon>Bacteria</taxon>
        <taxon>Pseudomonadati</taxon>
        <taxon>Pseudomonadota</taxon>
        <taxon>Gammaproteobacteria</taxon>
        <taxon>Pseudomonadales</taxon>
        <taxon>Pseudomonadaceae</taxon>
        <taxon>Pseudomonas</taxon>
    </lineage>
</organism>
<dbReference type="AlphaFoldDB" id="A0A3Q8TYI1"/>
<dbReference type="OrthoDB" id="8778495at2"/>
<gene>
    <name evidence="1" type="ORF">EJA05_05490</name>
</gene>
<dbReference type="Proteomes" id="UP000268230">
    <property type="component" value="Chromosome"/>
</dbReference>
<proteinExistence type="predicted"/>
<protein>
    <submittedName>
        <fullName evidence="1">Uncharacterized protein</fullName>
    </submittedName>
</protein>
<evidence type="ECO:0000313" key="1">
    <source>
        <dbReference type="EMBL" id="AZL67225.1"/>
    </source>
</evidence>
<dbReference type="KEGG" id="pory:EJA05_05490"/>
<name>A0A3Q8TYI1_9PSED</name>
<reference evidence="1 2" key="1">
    <citation type="submission" date="2018-12" db="EMBL/GenBank/DDBJ databases">
        <authorList>
            <person name="Li S."/>
            <person name="Yang R."/>
            <person name="Chen G."/>
            <person name="Zou L."/>
            <person name="Zhang C."/>
            <person name="Chen Y."/>
            <person name="Liu Z."/>
            <person name="Li Y."/>
            <person name="Yan Y."/>
            <person name="Huang M."/>
            <person name="Chen T."/>
        </authorList>
    </citation>
    <scope>NUCLEOTIDE SEQUENCE [LARGE SCALE GENOMIC DNA]</scope>
    <source>
        <strain evidence="1 2">1257</strain>
    </source>
</reference>
<sequence length="92" mass="10253">MPRPSHAKKEVEQALRHAEFHGWRIVAGGGHCWGKMYCPLNDADCRCGELCVTSIWSTPKNPGNFARQLRRVVDNCTGTRNTDTAVKAGKEQ</sequence>
<evidence type="ECO:0000313" key="2">
    <source>
        <dbReference type="Proteomes" id="UP000268230"/>
    </source>
</evidence>
<accession>A0A3Q8TYI1</accession>